<dbReference type="AlphaFoldDB" id="A0A7J7LWD6"/>
<feature type="compositionally biased region" description="Polar residues" evidence="1">
    <location>
        <begin position="284"/>
        <end position="305"/>
    </location>
</feature>
<gene>
    <name evidence="3" type="ORF">GIB67_002947</name>
    <name evidence="2" type="ORF">GIB67_005813</name>
</gene>
<feature type="region of interest" description="Disordered" evidence="1">
    <location>
        <begin position="284"/>
        <end position="315"/>
    </location>
</feature>
<dbReference type="EMBL" id="JACGCM010001953">
    <property type="protein sequence ID" value="KAF6146907.1"/>
    <property type="molecule type" value="Genomic_DNA"/>
</dbReference>
<proteinExistence type="predicted"/>
<dbReference type="OrthoDB" id="1923815at2759"/>
<evidence type="ECO:0000313" key="3">
    <source>
        <dbReference type="EMBL" id="KAF6151248.1"/>
    </source>
</evidence>
<evidence type="ECO:0000313" key="4">
    <source>
        <dbReference type="Proteomes" id="UP000541444"/>
    </source>
</evidence>
<name>A0A7J7LWD6_9MAGN</name>
<evidence type="ECO:0000256" key="1">
    <source>
        <dbReference type="SAM" id="MobiDB-lite"/>
    </source>
</evidence>
<sequence>MIARVYQGCSGHPDDWYKSGDYGLYSWCGIVVGDPICGRFSDETVALIGEVRDHEEWEEIEKFDMAADYGRRLKTMDKTVGFKFEPQNGFFRTLGPLLDPITEKDYQFQLINKDRRVKICTYFGGLCKIVKVNPKAYVDDVVKAYESRCLEFLLSNHPVDILHPYTKVWKAKLEEMELGCDAPDEDDDTYNIGGGFGGVFKGKLLDDWLVAVKVMRESKGDGKDFINEVASISRTSHISDFGLAKLCSTKESYVSMLDARGTTGYIAPEVFSRNFGVVWHKSEISSGQGSCSTPNQDTDNNSGNYSIGGADTEDIDDVYHPDMTSPPLLEKQQHGTKVKKKNKLEELFEGNQGNTFDDLKNTTDGNNTLSATPLLPQSLDLSLPYPICPTFQGGGGGGRSLMQPSWLPDSVKVTEEEMVVVVLEEEVCFYYNHFCPLTEVVVSELGKDSGARIGSILL</sequence>
<dbReference type="PANTHER" id="PTHR37911:SF1">
    <property type="entry name" value="OS04G0497900 PROTEIN"/>
    <property type="match status" value="1"/>
</dbReference>
<reference evidence="2 4" key="1">
    <citation type="journal article" date="2020" name="IScience">
        <title>Genome Sequencing of the Endangered Kingdonia uniflora (Circaeasteraceae, Ranunculales) Reveals Potential Mechanisms of Evolutionary Specialization.</title>
        <authorList>
            <person name="Sun Y."/>
            <person name="Deng T."/>
            <person name="Zhang A."/>
            <person name="Moore M.J."/>
            <person name="Landis J.B."/>
            <person name="Lin N."/>
            <person name="Zhang H."/>
            <person name="Zhang X."/>
            <person name="Huang J."/>
            <person name="Zhang X."/>
            <person name="Sun H."/>
            <person name="Wang H."/>
        </authorList>
    </citation>
    <scope>NUCLEOTIDE SEQUENCE [LARGE SCALE GENOMIC DNA]</scope>
    <source>
        <strain evidence="2">TB1705</strain>
        <tissue evidence="2">Leaf</tissue>
    </source>
</reference>
<organism evidence="2 4">
    <name type="scientific">Kingdonia uniflora</name>
    <dbReference type="NCBI Taxonomy" id="39325"/>
    <lineage>
        <taxon>Eukaryota</taxon>
        <taxon>Viridiplantae</taxon>
        <taxon>Streptophyta</taxon>
        <taxon>Embryophyta</taxon>
        <taxon>Tracheophyta</taxon>
        <taxon>Spermatophyta</taxon>
        <taxon>Magnoliopsida</taxon>
        <taxon>Ranunculales</taxon>
        <taxon>Circaeasteraceae</taxon>
        <taxon>Kingdonia</taxon>
    </lineage>
</organism>
<dbReference type="PANTHER" id="PTHR37911">
    <property type="entry name" value="OSJNBA0067K08.20 PROTEIN"/>
    <property type="match status" value="1"/>
</dbReference>
<dbReference type="SUPFAM" id="SSF56112">
    <property type="entry name" value="Protein kinase-like (PK-like)"/>
    <property type="match status" value="1"/>
</dbReference>
<protein>
    <submittedName>
        <fullName evidence="2">Uncharacterized protein</fullName>
    </submittedName>
</protein>
<keyword evidence="4" id="KW-1185">Reference proteome</keyword>
<dbReference type="InterPro" id="IPR011009">
    <property type="entry name" value="Kinase-like_dom_sf"/>
</dbReference>
<comment type="caution">
    <text evidence="2">The sequence shown here is derived from an EMBL/GenBank/DDBJ whole genome shotgun (WGS) entry which is preliminary data.</text>
</comment>
<evidence type="ECO:0000313" key="2">
    <source>
        <dbReference type="EMBL" id="KAF6146907.1"/>
    </source>
</evidence>
<dbReference type="Proteomes" id="UP000541444">
    <property type="component" value="Unassembled WGS sequence"/>
</dbReference>
<dbReference type="EMBL" id="JACGCM010001701">
    <property type="protein sequence ID" value="KAF6151248.1"/>
    <property type="molecule type" value="Genomic_DNA"/>
</dbReference>
<dbReference type="Gene3D" id="3.30.200.20">
    <property type="entry name" value="Phosphorylase Kinase, domain 1"/>
    <property type="match status" value="1"/>
</dbReference>
<accession>A0A7J7LWD6</accession>